<dbReference type="PANTHER" id="PTHR33619">
    <property type="entry name" value="POLYSACCHARIDE EXPORT PROTEIN GFCE-RELATED"/>
    <property type="match status" value="1"/>
</dbReference>
<proteinExistence type="predicted"/>
<dbReference type="GO" id="GO:0015159">
    <property type="term" value="F:polysaccharide transmembrane transporter activity"/>
    <property type="evidence" value="ECO:0007669"/>
    <property type="project" value="InterPro"/>
</dbReference>
<organism evidence="5 6">
    <name type="scientific">Candidatus Desantisbacteria bacterium CG2_30_40_21</name>
    <dbReference type="NCBI Taxonomy" id="1817895"/>
    <lineage>
        <taxon>Bacteria</taxon>
        <taxon>Candidatus Desantisiibacteriota</taxon>
    </lineage>
</organism>
<evidence type="ECO:0000313" key="5">
    <source>
        <dbReference type="EMBL" id="OIP40895.1"/>
    </source>
</evidence>
<evidence type="ECO:0000256" key="1">
    <source>
        <dbReference type="ARBA" id="ARBA00022729"/>
    </source>
</evidence>
<name>A0A1J5EA44_9BACT</name>
<feature type="non-terminal residue" evidence="5">
    <location>
        <position position="748"/>
    </location>
</feature>
<dbReference type="AlphaFoldDB" id="A0A1J5EA44"/>
<sequence length="748" mass="83927">MLRKVICFLVMILASVSVSFAQDMEVNSTSTSFALDGIQTKSYLQPSIPPLPQERAPQIVSKKNIKIFGREIFDNAPPLIEPVVDASVGPDYIIGPGDNLIVELWGKLEAAYNLVVDRDGKVFISNIGAIYVYGLSFTQLQNLLQDKFSKVYSNFKMNVTLGKLRTIKVFVVGEAAKPGAYSLSSLSTVFNALYAAGGPGIEGSMRNIRLIRENKVIDTIDLYKFLLEGDKSHDMRLCSGDTIFVPIRGPLVGVAGEITRPAMYELKGSTTVGELLKLSGGVKSTGYLHRIQIERLQHHEGNTIEDIDLDALERDKTKDMGVFDGDFVLIFPISGQEYKFVELVGMVLRPGRYELKEKMKVSDLLDAGKLLEEAFVEKIDVIRTYKDKRQQVISVNLRDIQGKDLELQEWDRIVVYSSWDMKPRDRVSISGLIKAPGSYDLLEDMTVGDIICQAGGITKADEIIHVEIIRTTRTGQVEVIPVDINDVLDRDRDTPLQQFDHIYVYSVFEPELAPVVRITGQVMKQGMYSFSNGMRVSDLIVRAGGLEKSATLLNCELSRMIRNEEGVSFIHMPVDLGKAMIGGTNEDILLKEYDNLFIRQIPQWRIVDTVVVAGEVVFPGIYAIAENERLTSVLERAGKFTKDAFLPGAIFIRQSVKEQQKHEIKDRFLAQEEVILAQEETELASQNLLPEELAKKQEALDNKRKLLKLSMFMLPKGRIVLRFAKLEKLKNSRNDIILHDGDSLFIPK</sequence>
<feature type="domain" description="Soluble ligand binding" evidence="4">
    <location>
        <begin position="341"/>
        <end position="387"/>
    </location>
</feature>
<feature type="domain" description="Soluble ligand binding" evidence="4">
    <location>
        <begin position="427"/>
        <end position="462"/>
    </location>
</feature>
<dbReference type="Pfam" id="PF10531">
    <property type="entry name" value="SLBB"/>
    <property type="match status" value="5"/>
</dbReference>
<evidence type="ECO:0008006" key="7">
    <source>
        <dbReference type="Google" id="ProtNLM"/>
    </source>
</evidence>
<accession>A0A1J5EA44</accession>
<evidence type="ECO:0000256" key="2">
    <source>
        <dbReference type="SAM" id="SignalP"/>
    </source>
</evidence>
<feature type="domain" description="Soluble ligand binding" evidence="4">
    <location>
        <begin position="515"/>
        <end position="565"/>
    </location>
</feature>
<dbReference type="Pfam" id="PF02563">
    <property type="entry name" value="Poly_export"/>
    <property type="match status" value="1"/>
</dbReference>
<dbReference type="Gene3D" id="3.10.560.10">
    <property type="entry name" value="Outer membrane lipoprotein wza domain like"/>
    <property type="match status" value="6"/>
</dbReference>
<dbReference type="EMBL" id="MNYI01000102">
    <property type="protein sequence ID" value="OIP40895.1"/>
    <property type="molecule type" value="Genomic_DNA"/>
</dbReference>
<feature type="domain" description="Polysaccharide export protein N-terminal" evidence="3">
    <location>
        <begin position="88"/>
        <end position="161"/>
    </location>
</feature>
<dbReference type="InterPro" id="IPR049712">
    <property type="entry name" value="Poly_export"/>
</dbReference>
<reference evidence="5 6" key="1">
    <citation type="journal article" date="2016" name="Environ. Microbiol.">
        <title>Genomic resolution of a cold subsurface aquifer community provides metabolic insights for novel microbes adapted to high CO concentrations.</title>
        <authorList>
            <person name="Probst A.J."/>
            <person name="Castelle C.J."/>
            <person name="Singh A."/>
            <person name="Brown C.T."/>
            <person name="Anantharaman K."/>
            <person name="Sharon I."/>
            <person name="Hug L.A."/>
            <person name="Burstein D."/>
            <person name="Emerson J.B."/>
            <person name="Thomas B.C."/>
            <person name="Banfield J.F."/>
        </authorList>
    </citation>
    <scope>NUCLEOTIDE SEQUENCE [LARGE SCALE GENOMIC DNA]</scope>
    <source>
        <strain evidence="5">CG2_30_40_21</strain>
    </source>
</reference>
<evidence type="ECO:0000259" key="4">
    <source>
        <dbReference type="Pfam" id="PF10531"/>
    </source>
</evidence>
<dbReference type="InterPro" id="IPR019554">
    <property type="entry name" value="Soluble_ligand-bd"/>
</dbReference>
<dbReference type="PANTHER" id="PTHR33619:SF3">
    <property type="entry name" value="POLYSACCHARIDE EXPORT PROTEIN GFCE-RELATED"/>
    <property type="match status" value="1"/>
</dbReference>
<feature type="domain" description="Soluble ligand binding" evidence="4">
    <location>
        <begin position="252"/>
        <end position="301"/>
    </location>
</feature>
<evidence type="ECO:0000259" key="3">
    <source>
        <dbReference type="Pfam" id="PF02563"/>
    </source>
</evidence>
<feature type="chain" id="PRO_5012091491" description="Soluble ligand binding domain-containing protein" evidence="2">
    <location>
        <begin position="22"/>
        <end position="748"/>
    </location>
</feature>
<dbReference type="Gene3D" id="3.30.1950.10">
    <property type="entry name" value="wza like domain"/>
    <property type="match status" value="1"/>
</dbReference>
<feature type="domain" description="Soluble ligand binding" evidence="4">
    <location>
        <begin position="168"/>
        <end position="213"/>
    </location>
</feature>
<dbReference type="Proteomes" id="UP000183085">
    <property type="component" value="Unassembled WGS sequence"/>
</dbReference>
<evidence type="ECO:0000313" key="6">
    <source>
        <dbReference type="Proteomes" id="UP000183085"/>
    </source>
</evidence>
<protein>
    <recommendedName>
        <fullName evidence="7">Soluble ligand binding domain-containing protein</fullName>
    </recommendedName>
</protein>
<dbReference type="InterPro" id="IPR003715">
    <property type="entry name" value="Poly_export_N"/>
</dbReference>
<dbReference type="STRING" id="1817895.AUJ95_04055"/>
<feature type="signal peptide" evidence="2">
    <location>
        <begin position="1"/>
        <end position="21"/>
    </location>
</feature>
<comment type="caution">
    <text evidence="5">The sequence shown here is derived from an EMBL/GenBank/DDBJ whole genome shotgun (WGS) entry which is preliminary data.</text>
</comment>
<gene>
    <name evidence="5" type="ORF">AUJ95_04055</name>
</gene>
<keyword evidence="1 2" id="KW-0732">Signal</keyword>